<evidence type="ECO:0000256" key="1">
    <source>
        <dbReference type="ARBA" id="ARBA00012880"/>
    </source>
</evidence>
<evidence type="ECO:0000256" key="2">
    <source>
        <dbReference type="ARBA" id="ARBA00022603"/>
    </source>
</evidence>
<organism evidence="7 8">
    <name type="scientific">Aspergillus keveii</name>
    <dbReference type="NCBI Taxonomy" id="714993"/>
    <lineage>
        <taxon>Eukaryota</taxon>
        <taxon>Fungi</taxon>
        <taxon>Dikarya</taxon>
        <taxon>Ascomycota</taxon>
        <taxon>Pezizomycotina</taxon>
        <taxon>Eurotiomycetes</taxon>
        <taxon>Eurotiomycetidae</taxon>
        <taxon>Eurotiales</taxon>
        <taxon>Aspergillaceae</taxon>
        <taxon>Aspergillus</taxon>
        <taxon>Aspergillus subgen. Nidulantes</taxon>
    </lineage>
</organism>
<reference evidence="7 8" key="1">
    <citation type="submission" date="2024-07" db="EMBL/GenBank/DDBJ databases">
        <title>Section-level genome sequencing and comparative genomics of Aspergillus sections Usti and Cavernicolus.</title>
        <authorList>
            <consortium name="Lawrence Berkeley National Laboratory"/>
            <person name="Nybo J.L."/>
            <person name="Vesth T.C."/>
            <person name="Theobald S."/>
            <person name="Frisvad J.C."/>
            <person name="Larsen T.O."/>
            <person name="Kjaerboelling I."/>
            <person name="Rothschild-Mancinelli K."/>
            <person name="Lyhne E.K."/>
            <person name="Kogle M.E."/>
            <person name="Barry K."/>
            <person name="Clum A."/>
            <person name="Na H."/>
            <person name="Ledsgaard L."/>
            <person name="Lin J."/>
            <person name="Lipzen A."/>
            <person name="Kuo A."/>
            <person name="Riley R."/>
            <person name="Mondo S."/>
            <person name="Labutti K."/>
            <person name="Haridas S."/>
            <person name="Pangalinan J."/>
            <person name="Salamov A.A."/>
            <person name="Simmons B.A."/>
            <person name="Magnuson J.K."/>
            <person name="Chen J."/>
            <person name="Drula E."/>
            <person name="Henrissat B."/>
            <person name="Wiebenga A."/>
            <person name="Lubbers R.J."/>
            <person name="Gomes A.C."/>
            <person name="Makela M.R."/>
            <person name="Stajich J."/>
            <person name="Grigoriev I.V."/>
            <person name="Mortensen U.H."/>
            <person name="De Vries R.P."/>
            <person name="Baker S.E."/>
            <person name="Andersen M.R."/>
        </authorList>
    </citation>
    <scope>NUCLEOTIDE SEQUENCE [LARGE SCALE GENOMIC DNA]</scope>
    <source>
        <strain evidence="7 8">CBS 209.92</strain>
    </source>
</reference>
<evidence type="ECO:0000256" key="4">
    <source>
        <dbReference type="ARBA" id="ARBA00022691"/>
    </source>
</evidence>
<comment type="caution">
    <text evidence="7">The sequence shown here is derived from an EMBL/GenBank/DDBJ whole genome shotgun (WGS) entry which is preliminary data.</text>
</comment>
<name>A0ABR4FZR6_9EURO</name>
<protein>
    <recommendedName>
        <fullName evidence="1">catechol O-methyltransferase</fullName>
        <ecNumber evidence="1">2.1.1.6</ecNumber>
    </recommendedName>
</protein>
<evidence type="ECO:0000256" key="5">
    <source>
        <dbReference type="ARBA" id="ARBA00022939"/>
    </source>
</evidence>
<dbReference type="InterPro" id="IPR002935">
    <property type="entry name" value="SAM_O-MeTrfase"/>
</dbReference>
<accession>A0ABR4FZR6</accession>
<dbReference type="Pfam" id="PF01596">
    <property type="entry name" value="Methyltransf_3"/>
    <property type="match status" value="1"/>
</dbReference>
<evidence type="ECO:0000256" key="3">
    <source>
        <dbReference type="ARBA" id="ARBA00022679"/>
    </source>
</evidence>
<comment type="similarity">
    <text evidence="6">Belongs to the class I-like SAM-binding methyltransferase superfamily. Cation-dependent O-methyltransferase family.</text>
</comment>
<dbReference type="GO" id="GO:0032259">
    <property type="term" value="P:methylation"/>
    <property type="evidence" value="ECO:0007669"/>
    <property type="project" value="UniProtKB-KW"/>
</dbReference>
<dbReference type="EMBL" id="JBFTWV010000074">
    <property type="protein sequence ID" value="KAL2788760.1"/>
    <property type="molecule type" value="Genomic_DNA"/>
</dbReference>
<evidence type="ECO:0000313" key="7">
    <source>
        <dbReference type="EMBL" id="KAL2788760.1"/>
    </source>
</evidence>
<keyword evidence="2 7" id="KW-0489">Methyltransferase</keyword>
<keyword evidence="3" id="KW-0808">Transferase</keyword>
<dbReference type="PROSITE" id="PS51682">
    <property type="entry name" value="SAM_OMT_I"/>
    <property type="match status" value="1"/>
</dbReference>
<dbReference type="PANTHER" id="PTHR43836:SF2">
    <property type="entry name" value="CATECHOL O-METHYLTRANSFERASE 1-RELATED"/>
    <property type="match status" value="1"/>
</dbReference>
<keyword evidence="8" id="KW-1185">Reference proteome</keyword>
<evidence type="ECO:0000313" key="8">
    <source>
        <dbReference type="Proteomes" id="UP001610563"/>
    </source>
</evidence>
<proteinExistence type="inferred from homology"/>
<dbReference type="Proteomes" id="UP001610563">
    <property type="component" value="Unassembled WGS sequence"/>
</dbReference>
<gene>
    <name evidence="7" type="ORF">BJX66DRAFT_352490</name>
</gene>
<keyword evidence="5" id="KW-0128">Catecholamine metabolism</keyword>
<dbReference type="SUPFAM" id="SSF53335">
    <property type="entry name" value="S-adenosyl-L-methionine-dependent methyltransferases"/>
    <property type="match status" value="1"/>
</dbReference>
<dbReference type="PANTHER" id="PTHR43836">
    <property type="entry name" value="CATECHOL O-METHYLTRANSFERASE 1-RELATED"/>
    <property type="match status" value="1"/>
</dbReference>
<dbReference type="GO" id="GO:0008168">
    <property type="term" value="F:methyltransferase activity"/>
    <property type="evidence" value="ECO:0007669"/>
    <property type="project" value="UniProtKB-KW"/>
</dbReference>
<evidence type="ECO:0000256" key="6">
    <source>
        <dbReference type="ARBA" id="ARBA00023453"/>
    </source>
</evidence>
<dbReference type="Gene3D" id="3.40.50.150">
    <property type="entry name" value="Vaccinia Virus protein VP39"/>
    <property type="match status" value="1"/>
</dbReference>
<keyword evidence="4" id="KW-0949">S-adenosyl-L-methionine</keyword>
<dbReference type="InterPro" id="IPR029063">
    <property type="entry name" value="SAM-dependent_MTases_sf"/>
</dbReference>
<dbReference type="EC" id="2.1.1.6" evidence="1"/>
<sequence length="254" mass="28266">MSSAKQTPATIWHGDGREKALQTHILALPRLRNNPTAIIHEIDTWAAKNNHCMMTIGPDRSKVITEIIRSTRPRTMAELGGYVGYSAILFGHEVRKAGGERYDSFEYNAEYAAIARSLVRFAGLGEFVEIRVGSCSDTLEEFAAQERGKGQKEDARFNVLFVDHAEELYLSDLRICEKLGLVRRGSVVVADNVGGVRGSVRARGYVKWVEEGDKYETKRIPCVLPNGEEDAILVSTMMLSDVLEGYLKELEASI</sequence>